<evidence type="ECO:0000313" key="2">
    <source>
        <dbReference type="EMBL" id="PRY00657.1"/>
    </source>
</evidence>
<feature type="region of interest" description="Disordered" evidence="1">
    <location>
        <begin position="98"/>
        <end position="248"/>
    </location>
</feature>
<accession>A0A2T0Q9Z3</accession>
<evidence type="ECO:0008006" key="4">
    <source>
        <dbReference type="Google" id="ProtNLM"/>
    </source>
</evidence>
<dbReference type="EMBL" id="PVZC01000002">
    <property type="protein sequence ID" value="PRY00657.1"/>
    <property type="molecule type" value="Genomic_DNA"/>
</dbReference>
<sequence length="1140" mass="118841">MDPFGTAGLRRDVLAAWAASPARFREDANTEEDFALGGHRDRLIVELAQNAADAAVRAGVRGRLLLDFDGDALTAANTGAPLDTEGVIALSTMRASAKRGPDDFRGAPAPDAAPAPGTAHPGADTGPADHPDAPANGAGHPLGASSSAHGTTRAASWPQARATESVHARLPEDPHADDGAAHEGPSAAAEGTGSVHTQVSDGPRLEGAVRTDPSAVPHDAEGVHTQVPERPVSGADARPAPAPDAPGHTTVGRYGVGFAAVVAVSDEPAIAGAAGAVHWSLRRTLELLAEVPSLAGELAERHGRAPVLRLPFAGPAEPGADLAPPPGYDTVVRLPLRDAAARGLVRRLLDEAGPALLLALPALEEVEIRSGGRTRVLAGRAEDEHVVTSVDGAETRWRLAAASGRVSGELLADRPVEERARPYWYVRWAVPVDAEDAPVPLPEGVPAVLHAPTPSDEPVGLPAVLLAGYPLAPDRRHVAEGPLADMVTERAADAYAALLAALPPRPALLKLVPGPLAEGALDARLRRAILARLPETPFLPTSDGTRRQRPADSVALETGPASVAALTDAFPGSAGLLPPDWPVRDPALTRLGVRRIGAADLADLLADLDRPPAWWRGLYAALEGADADALGALPVPLADGRLVRGPRGALLPEPGLDAAALQPLELRIVHPEAAHPLLARLGARPADPRAVLADPRTRAAVEGSLDAEDPDAIAGAVLTLAAEAGATTAEHPWLADLALTGDDGDHYPAGDLLFPDAPLREVLADDHPFGTVDPALVDRHGAEALRAVGVLSTFSTLHAQDVPLSEPDLPLDGAERWAADLDDPESDVPPVIPELVAVRDLDLIDPSRWDAALRLLAEPPLRDAVVRPVRVLGGDGRAVDRPSYTAWWLRHQARLGGHRPADLRMPGSDPLLSGLYAEAPAGGDTELLRALGVRTSLDALLAEPAGADELLERLADPANLVGREQLVRIWAALAALDPDAVTPPDRVRVLRAGAVDIADAEDALVLDAPDLLPLLGDRPLVVVPRPLTERIADVLDLELAGEAVPAAVRSIGEPADVPDVVDLVLPDAPTAYLDHDDLIVDGTSVTWRYTDDEVHAATLGGLARGLAWASGHWPLRHLLEAVLTEPERAAELLAEAALDD</sequence>
<keyword evidence="3" id="KW-1185">Reference proteome</keyword>
<feature type="compositionally biased region" description="Basic and acidic residues" evidence="1">
    <location>
        <begin position="164"/>
        <end position="181"/>
    </location>
</feature>
<dbReference type="RefSeq" id="WP_245929995.1">
    <property type="nucleotide sequence ID" value="NZ_PVZC01000002.1"/>
</dbReference>
<evidence type="ECO:0000313" key="3">
    <source>
        <dbReference type="Proteomes" id="UP000237846"/>
    </source>
</evidence>
<comment type="caution">
    <text evidence="2">The sequence shown here is derived from an EMBL/GenBank/DDBJ whole genome shotgun (WGS) entry which is preliminary data.</text>
</comment>
<protein>
    <recommendedName>
        <fullName evidence="4">Molecular chaperone Hsp90</fullName>
    </recommendedName>
</protein>
<feature type="compositionally biased region" description="Low complexity" evidence="1">
    <location>
        <begin position="106"/>
        <end position="126"/>
    </location>
</feature>
<evidence type="ECO:0000256" key="1">
    <source>
        <dbReference type="SAM" id="MobiDB-lite"/>
    </source>
</evidence>
<reference evidence="2 3" key="1">
    <citation type="submission" date="2018-03" db="EMBL/GenBank/DDBJ databases">
        <title>Genomic Encyclopedia of Archaeal and Bacterial Type Strains, Phase II (KMG-II): from individual species to whole genera.</title>
        <authorList>
            <person name="Goeker M."/>
        </authorList>
    </citation>
    <scope>NUCLEOTIDE SEQUENCE [LARGE SCALE GENOMIC DNA]</scope>
    <source>
        <strain evidence="2 3">DSM 45601</strain>
    </source>
</reference>
<dbReference type="AlphaFoldDB" id="A0A2T0Q9Z3"/>
<gene>
    <name evidence="2" type="ORF">CLV72_102288</name>
</gene>
<dbReference type="Proteomes" id="UP000237846">
    <property type="component" value="Unassembled WGS sequence"/>
</dbReference>
<feature type="compositionally biased region" description="Polar residues" evidence="1">
    <location>
        <begin position="144"/>
        <end position="154"/>
    </location>
</feature>
<organism evidence="2 3">
    <name type="scientific">Allonocardiopsis opalescens</name>
    <dbReference type="NCBI Taxonomy" id="1144618"/>
    <lineage>
        <taxon>Bacteria</taxon>
        <taxon>Bacillati</taxon>
        <taxon>Actinomycetota</taxon>
        <taxon>Actinomycetes</taxon>
        <taxon>Streptosporangiales</taxon>
        <taxon>Allonocardiopsis</taxon>
    </lineage>
</organism>
<proteinExistence type="predicted"/>
<name>A0A2T0Q9Z3_9ACTN</name>